<name>U6MSK7_9EIME</name>
<protein>
    <submittedName>
        <fullName evidence="1">Uncharacterized protein</fullName>
    </submittedName>
</protein>
<evidence type="ECO:0000313" key="1">
    <source>
        <dbReference type="EMBL" id="CDJ67187.1"/>
    </source>
</evidence>
<dbReference type="EMBL" id="HG724154">
    <property type="protein sequence ID" value="CDJ67187.1"/>
    <property type="molecule type" value="Genomic_DNA"/>
</dbReference>
<keyword evidence="2" id="KW-1185">Reference proteome</keyword>
<dbReference type="AlphaFoldDB" id="U6MSK7"/>
<dbReference type="GeneID" id="25473363"/>
<dbReference type="RefSeq" id="XP_013435654.1">
    <property type="nucleotide sequence ID" value="XM_013580200.1"/>
</dbReference>
<gene>
    <name evidence="1" type="ORF">ENH_00031990</name>
</gene>
<organism evidence="1 2">
    <name type="scientific">Eimeria necatrix</name>
    <dbReference type="NCBI Taxonomy" id="51315"/>
    <lineage>
        <taxon>Eukaryota</taxon>
        <taxon>Sar</taxon>
        <taxon>Alveolata</taxon>
        <taxon>Apicomplexa</taxon>
        <taxon>Conoidasida</taxon>
        <taxon>Coccidia</taxon>
        <taxon>Eucoccidiorida</taxon>
        <taxon>Eimeriorina</taxon>
        <taxon>Eimeriidae</taxon>
        <taxon>Eimeria</taxon>
    </lineage>
</organism>
<reference evidence="1" key="1">
    <citation type="submission" date="2013-10" db="EMBL/GenBank/DDBJ databases">
        <title>Genomic analysis of the causative agents of coccidiosis in chickens.</title>
        <authorList>
            <person name="Reid A.J."/>
            <person name="Blake D."/>
            <person name="Billington K."/>
            <person name="Browne H."/>
            <person name="Dunn M."/>
            <person name="Hung S."/>
            <person name="Kawahara F."/>
            <person name="Miranda-Saavedra D."/>
            <person name="Mourier T."/>
            <person name="Nagra H."/>
            <person name="Otto T.D."/>
            <person name="Rawlings N."/>
            <person name="Sanchez A."/>
            <person name="Sanders M."/>
            <person name="Subramaniam C."/>
            <person name="Tay Y."/>
            <person name="Dear P."/>
            <person name="Doerig C."/>
            <person name="Gruber A."/>
            <person name="Parkinson J."/>
            <person name="Shirley M."/>
            <person name="Wan K.L."/>
            <person name="Berriman M."/>
            <person name="Tomley F."/>
            <person name="Pain A."/>
        </authorList>
    </citation>
    <scope>NUCLEOTIDE SEQUENCE [LARGE SCALE GENOMIC DNA]</scope>
    <source>
        <strain evidence="1">Houghton</strain>
    </source>
</reference>
<dbReference type="OrthoDB" id="10352930at2759"/>
<evidence type="ECO:0000313" key="2">
    <source>
        <dbReference type="Proteomes" id="UP000030754"/>
    </source>
</evidence>
<dbReference type="VEuPathDB" id="ToxoDB:ENH_00031990"/>
<dbReference type="Proteomes" id="UP000030754">
    <property type="component" value="Unassembled WGS sequence"/>
</dbReference>
<proteinExistence type="predicted"/>
<accession>U6MSK7</accession>
<sequence length="109" mass="12466">MQWRTDGAFFYSGAVLHAVLESDDEEADYREKIMAVKEGALVFFLDPKARDEEPTTVLRPHKTLSVSFSPNAFLISISYLPFPTRHEVHLVKLISEDELNRWLASWLAG</sequence>
<reference evidence="1" key="2">
    <citation type="submission" date="2013-10" db="EMBL/GenBank/DDBJ databases">
        <authorList>
            <person name="Aslett M."/>
        </authorList>
    </citation>
    <scope>NUCLEOTIDE SEQUENCE [LARGE SCALE GENOMIC DNA]</scope>
    <source>
        <strain evidence="1">Houghton</strain>
    </source>
</reference>